<accession>A0A9P8UTB4</accession>
<dbReference type="OrthoDB" id="5335351at2759"/>
<feature type="compositionally biased region" description="Basic and acidic residues" evidence="1">
    <location>
        <begin position="87"/>
        <end position="100"/>
    </location>
</feature>
<feature type="compositionally biased region" description="Polar residues" evidence="1">
    <location>
        <begin position="101"/>
        <end position="112"/>
    </location>
</feature>
<evidence type="ECO:0000313" key="3">
    <source>
        <dbReference type="Proteomes" id="UP000758603"/>
    </source>
</evidence>
<evidence type="ECO:0000256" key="1">
    <source>
        <dbReference type="SAM" id="MobiDB-lite"/>
    </source>
</evidence>
<keyword evidence="3" id="KW-1185">Reference proteome</keyword>
<feature type="compositionally biased region" description="Acidic residues" evidence="1">
    <location>
        <begin position="31"/>
        <end position="47"/>
    </location>
</feature>
<name>A0A9P8UTB4_9PEZI</name>
<protein>
    <submittedName>
        <fullName evidence="2">Uncharacterized protein</fullName>
    </submittedName>
</protein>
<feature type="compositionally biased region" description="Polar residues" evidence="1">
    <location>
        <begin position="1"/>
        <end position="18"/>
    </location>
</feature>
<reference evidence="2" key="1">
    <citation type="journal article" date="2021" name="Nat. Commun.">
        <title>Genetic determinants of endophytism in the Arabidopsis root mycobiome.</title>
        <authorList>
            <person name="Mesny F."/>
            <person name="Miyauchi S."/>
            <person name="Thiergart T."/>
            <person name="Pickel B."/>
            <person name="Atanasova L."/>
            <person name="Karlsson M."/>
            <person name="Huettel B."/>
            <person name="Barry K.W."/>
            <person name="Haridas S."/>
            <person name="Chen C."/>
            <person name="Bauer D."/>
            <person name="Andreopoulos W."/>
            <person name="Pangilinan J."/>
            <person name="LaButti K."/>
            <person name="Riley R."/>
            <person name="Lipzen A."/>
            <person name="Clum A."/>
            <person name="Drula E."/>
            <person name="Henrissat B."/>
            <person name="Kohler A."/>
            <person name="Grigoriev I.V."/>
            <person name="Martin F.M."/>
            <person name="Hacquard S."/>
        </authorList>
    </citation>
    <scope>NUCLEOTIDE SEQUENCE</scope>
    <source>
        <strain evidence="2">MPI-SDFR-AT-0073</strain>
    </source>
</reference>
<organism evidence="2 3">
    <name type="scientific">Truncatella angustata</name>
    <dbReference type="NCBI Taxonomy" id="152316"/>
    <lineage>
        <taxon>Eukaryota</taxon>
        <taxon>Fungi</taxon>
        <taxon>Dikarya</taxon>
        <taxon>Ascomycota</taxon>
        <taxon>Pezizomycotina</taxon>
        <taxon>Sordariomycetes</taxon>
        <taxon>Xylariomycetidae</taxon>
        <taxon>Amphisphaeriales</taxon>
        <taxon>Sporocadaceae</taxon>
        <taxon>Truncatella</taxon>
    </lineage>
</organism>
<evidence type="ECO:0000313" key="2">
    <source>
        <dbReference type="EMBL" id="KAH6657819.1"/>
    </source>
</evidence>
<dbReference type="AlphaFoldDB" id="A0A9P8UTB4"/>
<gene>
    <name evidence="2" type="ORF">BKA67DRAFT_656061</name>
</gene>
<feature type="region of interest" description="Disordered" evidence="1">
    <location>
        <begin position="1"/>
        <end position="120"/>
    </location>
</feature>
<dbReference type="GeneID" id="70135768"/>
<proteinExistence type="predicted"/>
<dbReference type="Proteomes" id="UP000758603">
    <property type="component" value="Unassembled WGS sequence"/>
</dbReference>
<dbReference type="EMBL" id="JAGPXC010000002">
    <property type="protein sequence ID" value="KAH6657819.1"/>
    <property type="molecule type" value="Genomic_DNA"/>
</dbReference>
<comment type="caution">
    <text evidence="2">The sequence shown here is derived from an EMBL/GenBank/DDBJ whole genome shotgun (WGS) entry which is preliminary data.</text>
</comment>
<dbReference type="RefSeq" id="XP_045962053.1">
    <property type="nucleotide sequence ID" value="XM_046106877.1"/>
</dbReference>
<sequence>MSHTPQQSPIKASASQSQEDLKTYEVIDQPLQDELEDDDDDDEVMDDEMPHPETQIKQQLESQVPARTQETDVNIDAPVPVPVPVIEQRRQRTRTPEPKQRVSQRVSAQRSPGSPGRIEPFDWEAFESRYQKALTEADQKESELLAEFEDLVKYFNVWASASSTHDSERAVKRLQTRSRFVHLSENKLKQKKEHLSEVVKAFQSALALLSATR</sequence>
<feature type="compositionally biased region" description="Polar residues" evidence="1">
    <location>
        <begin position="55"/>
        <end position="72"/>
    </location>
</feature>